<dbReference type="STRING" id="445975.COLSTE_02194"/>
<organism evidence="2 3">
    <name type="scientific">Collinsella stercoris DSM 13279</name>
    <dbReference type="NCBI Taxonomy" id="445975"/>
    <lineage>
        <taxon>Bacteria</taxon>
        <taxon>Bacillati</taxon>
        <taxon>Actinomycetota</taxon>
        <taxon>Coriobacteriia</taxon>
        <taxon>Coriobacteriales</taxon>
        <taxon>Coriobacteriaceae</taxon>
        <taxon>Collinsella</taxon>
    </lineage>
</organism>
<reference evidence="2 3" key="2">
    <citation type="submission" date="2008-10" db="EMBL/GenBank/DDBJ databases">
        <authorList>
            <person name="Fulton L."/>
            <person name="Clifton S."/>
            <person name="Fulton B."/>
            <person name="Xu J."/>
            <person name="Minx P."/>
            <person name="Pepin K.H."/>
            <person name="Johnson M."/>
            <person name="Thiruvilangam P."/>
            <person name="Bhonagiri V."/>
            <person name="Nash W.E."/>
            <person name="Mardis E.R."/>
            <person name="Wilson R.K."/>
        </authorList>
    </citation>
    <scope>NUCLEOTIDE SEQUENCE [LARGE SCALE GENOMIC DNA]</scope>
    <source>
        <strain evidence="2 3">DSM 13279</strain>
    </source>
</reference>
<reference evidence="2 3" key="1">
    <citation type="submission" date="2008-10" db="EMBL/GenBank/DDBJ databases">
        <title>Draft genome sequence of Collinsella stercoris (DSM 13279).</title>
        <authorList>
            <person name="Sudarsanam P."/>
            <person name="Ley R."/>
            <person name="Guruge J."/>
            <person name="Turnbaugh P.J."/>
            <person name="Mahowald M."/>
            <person name="Liep D."/>
            <person name="Gordon J."/>
        </authorList>
    </citation>
    <scope>NUCLEOTIDE SEQUENCE [LARGE SCALE GENOMIC DNA]</scope>
    <source>
        <strain evidence="2 3">DSM 13279</strain>
    </source>
</reference>
<sequence>MLGKEIYGHKAEHEHAQEEQARYPTESRSPITEMFVLQRPHRSLRVYPADVT</sequence>
<dbReference type="AlphaFoldDB" id="B6GDL2"/>
<accession>B6GDL2</accession>
<protein>
    <submittedName>
        <fullName evidence="2">Uncharacterized protein</fullName>
    </submittedName>
</protein>
<proteinExistence type="predicted"/>
<dbReference type="HOGENOM" id="CLU_3078761_0_0_11"/>
<keyword evidence="3" id="KW-1185">Reference proteome</keyword>
<evidence type="ECO:0000313" key="3">
    <source>
        <dbReference type="Proteomes" id="UP000003560"/>
    </source>
</evidence>
<gene>
    <name evidence="2" type="ORF">COLSTE_02194</name>
</gene>
<comment type="caution">
    <text evidence="2">The sequence shown here is derived from an EMBL/GenBank/DDBJ whole genome shotgun (WGS) entry which is preliminary data.</text>
</comment>
<evidence type="ECO:0000256" key="1">
    <source>
        <dbReference type="SAM" id="MobiDB-lite"/>
    </source>
</evidence>
<evidence type="ECO:0000313" key="2">
    <source>
        <dbReference type="EMBL" id="EEA89650.1"/>
    </source>
</evidence>
<feature type="compositionally biased region" description="Basic and acidic residues" evidence="1">
    <location>
        <begin position="1"/>
        <end position="21"/>
    </location>
</feature>
<name>B6GDL2_9ACTN</name>
<feature type="region of interest" description="Disordered" evidence="1">
    <location>
        <begin position="1"/>
        <end position="29"/>
    </location>
</feature>
<dbReference type="Proteomes" id="UP000003560">
    <property type="component" value="Unassembled WGS sequence"/>
</dbReference>
<dbReference type="EMBL" id="ABXJ01000128">
    <property type="protein sequence ID" value="EEA89650.1"/>
    <property type="molecule type" value="Genomic_DNA"/>
</dbReference>